<dbReference type="Proteomes" id="UP001172083">
    <property type="component" value="Unassembled WGS sequence"/>
</dbReference>
<evidence type="ECO:0000313" key="1">
    <source>
        <dbReference type="EMBL" id="MDN5213652.1"/>
    </source>
</evidence>
<keyword evidence="2" id="KW-1185">Reference proteome</keyword>
<comment type="caution">
    <text evidence="1">The sequence shown here is derived from an EMBL/GenBank/DDBJ whole genome shotgun (WGS) entry which is preliminary data.</text>
</comment>
<reference evidence="1" key="1">
    <citation type="submission" date="2023-06" db="EMBL/GenBank/DDBJ databases">
        <title>Genomic of Agaribacillus aureum.</title>
        <authorList>
            <person name="Wang G."/>
        </authorList>
    </citation>
    <scope>NUCLEOTIDE SEQUENCE</scope>
    <source>
        <strain evidence="1">BMA12</strain>
    </source>
</reference>
<proteinExistence type="predicted"/>
<name>A0ABT8L7C3_9BACT</name>
<gene>
    <name evidence="1" type="ORF">QQ020_16390</name>
</gene>
<accession>A0ABT8L7C3</accession>
<dbReference type="EMBL" id="JAUJEB010000003">
    <property type="protein sequence ID" value="MDN5213652.1"/>
    <property type="molecule type" value="Genomic_DNA"/>
</dbReference>
<evidence type="ECO:0000313" key="2">
    <source>
        <dbReference type="Proteomes" id="UP001172083"/>
    </source>
</evidence>
<sequence length="308" mass="35492">MDSGKIKDQLKEFLSLIELHKEQGKKMRQMAAILELHPPVLSSITKTVFPAILDNKGGFADEKELIRESFRLVNNLSKEKVLYHLPTYIEKLKNVKIDEKEYNLDHDLFKPYKNAIASSHEVIARNFTGLYKCYTRSSNADLIKEEPILIRYNDEKKYIEVKKGNTLSQCSFEGFIFLAGSHLISIHLLDDPDNIQESGLIQLVQPFVKSVKLLRGIYLNLSYSKQPLARRIILQKTEDDCSLENFETIATHYYEKTSYSEDINKEIIDYVSGPNDAIECLALPHPTFDEKDLANEKRMIENMKSNIV</sequence>
<dbReference type="RefSeq" id="WP_346758989.1">
    <property type="nucleotide sequence ID" value="NZ_JAUJEB010000003.1"/>
</dbReference>
<protein>
    <submittedName>
        <fullName evidence="1">Uncharacterized protein</fullName>
    </submittedName>
</protein>
<organism evidence="1 2">
    <name type="scientific">Agaribacillus aureus</name>
    <dbReference type="NCBI Taxonomy" id="3051825"/>
    <lineage>
        <taxon>Bacteria</taxon>
        <taxon>Pseudomonadati</taxon>
        <taxon>Bacteroidota</taxon>
        <taxon>Cytophagia</taxon>
        <taxon>Cytophagales</taxon>
        <taxon>Splendidivirgaceae</taxon>
        <taxon>Agaribacillus</taxon>
    </lineage>
</organism>